<dbReference type="GO" id="GO:0004803">
    <property type="term" value="F:transposase activity"/>
    <property type="evidence" value="ECO:0007669"/>
    <property type="project" value="InterPro"/>
</dbReference>
<comment type="caution">
    <text evidence="1">The sequence shown here is derived from an EMBL/GenBank/DDBJ whole genome shotgun (WGS) entry which is preliminary data.</text>
</comment>
<gene>
    <name evidence="1" type="ORF">CWD77_08130</name>
</gene>
<accession>A0A2N0VH64</accession>
<organism evidence="1 2">
    <name type="scientific">Rhodohalobacter barkolensis</name>
    <dbReference type="NCBI Taxonomy" id="2053187"/>
    <lineage>
        <taxon>Bacteria</taxon>
        <taxon>Pseudomonadati</taxon>
        <taxon>Balneolota</taxon>
        <taxon>Balneolia</taxon>
        <taxon>Balneolales</taxon>
        <taxon>Balneolaceae</taxon>
        <taxon>Rhodohalobacter</taxon>
    </lineage>
</organism>
<protein>
    <submittedName>
        <fullName evidence="1">Uncharacterized protein</fullName>
    </submittedName>
</protein>
<reference evidence="1 2" key="1">
    <citation type="submission" date="2017-11" db="EMBL/GenBank/DDBJ databases">
        <title>Rhodohalobacter 15182 sp. nov., isolated from a salt lake.</title>
        <authorList>
            <person name="Han S."/>
        </authorList>
    </citation>
    <scope>NUCLEOTIDE SEQUENCE [LARGE SCALE GENOMIC DNA]</scope>
    <source>
        <strain evidence="1 2">15182</strain>
    </source>
</reference>
<dbReference type="GO" id="GO:0003677">
    <property type="term" value="F:DNA binding"/>
    <property type="evidence" value="ECO:0007669"/>
    <property type="project" value="InterPro"/>
</dbReference>
<dbReference type="GO" id="GO:0006313">
    <property type="term" value="P:DNA transposition"/>
    <property type="evidence" value="ECO:0007669"/>
    <property type="project" value="InterPro"/>
</dbReference>
<name>A0A2N0VH64_9BACT</name>
<dbReference type="Proteomes" id="UP000233398">
    <property type="component" value="Unassembled WGS sequence"/>
</dbReference>
<keyword evidence="2" id="KW-1185">Reference proteome</keyword>
<evidence type="ECO:0000313" key="1">
    <source>
        <dbReference type="EMBL" id="PKD43529.1"/>
    </source>
</evidence>
<evidence type="ECO:0000313" key="2">
    <source>
        <dbReference type="Proteomes" id="UP000233398"/>
    </source>
</evidence>
<dbReference type="InterPro" id="IPR036515">
    <property type="entry name" value="Transposase_17_sf"/>
</dbReference>
<dbReference type="EMBL" id="PISP01000002">
    <property type="protein sequence ID" value="PKD43529.1"/>
    <property type="molecule type" value="Genomic_DNA"/>
</dbReference>
<dbReference type="AlphaFoldDB" id="A0A2N0VH64"/>
<dbReference type="Gene3D" id="3.30.70.1290">
    <property type="entry name" value="Transposase IS200-like"/>
    <property type="match status" value="1"/>
</dbReference>
<proteinExistence type="predicted"/>
<sequence length="166" mass="19214">MKVAGDIPVFLRKSTLSKVTDGLKWCCEKRGLRIYDYTILPDRLMFVAETAWGSLQDVIDSFRGFSSKAILKVLQSERHSKQADWMLKLIDRFGDKDQAGNSNIWELSPVIEKLIKQEQHDKHAEMISNRMVQYGWVHKPEHYNLCSSSPRHPLNGWIVEGIDPWS</sequence>